<name>A0A139WZM0_9CYAN</name>
<reference evidence="1 2" key="1">
    <citation type="journal article" date="2013" name="Genome Biol. Evol.">
        <title>Genomes of Stigonematalean cyanobacteria (subsection V) and the evolution of oxygenic photosynthesis from prokaryotes to plastids.</title>
        <authorList>
            <person name="Dagan T."/>
            <person name="Roettger M."/>
            <person name="Stucken K."/>
            <person name="Landan G."/>
            <person name="Koch R."/>
            <person name="Major P."/>
            <person name="Gould S.B."/>
            <person name="Goremykin V.V."/>
            <person name="Rippka R."/>
            <person name="Tandeau de Marsac N."/>
            <person name="Gugger M."/>
            <person name="Lockhart P.J."/>
            <person name="Allen J.F."/>
            <person name="Brune I."/>
            <person name="Maus I."/>
            <person name="Puhler A."/>
            <person name="Martin W.F."/>
        </authorList>
    </citation>
    <scope>NUCLEOTIDE SEQUENCE [LARGE SCALE GENOMIC DNA]</scope>
    <source>
        <strain evidence="1 2">PCC 7110</strain>
    </source>
</reference>
<proteinExistence type="predicted"/>
<evidence type="ECO:0000313" key="1">
    <source>
        <dbReference type="EMBL" id="KYC37907.1"/>
    </source>
</evidence>
<sequence length="86" mass="10152">MKTFRLTVIWHIKFIDFVVLVTHQINYYTELAILQMSDTEFPGESGIEYQYFYKLASPNFQGEQCRYNYASVGLNQHLSIVQCFVN</sequence>
<keyword evidence="2" id="KW-1185">Reference proteome</keyword>
<organism evidence="1 2">
    <name type="scientific">Scytonema hofmannii PCC 7110</name>
    <dbReference type="NCBI Taxonomy" id="128403"/>
    <lineage>
        <taxon>Bacteria</taxon>
        <taxon>Bacillati</taxon>
        <taxon>Cyanobacteriota</taxon>
        <taxon>Cyanophyceae</taxon>
        <taxon>Nostocales</taxon>
        <taxon>Scytonemataceae</taxon>
        <taxon>Scytonema</taxon>
    </lineage>
</organism>
<evidence type="ECO:0000313" key="2">
    <source>
        <dbReference type="Proteomes" id="UP000076925"/>
    </source>
</evidence>
<dbReference type="AlphaFoldDB" id="A0A139WZM0"/>
<protein>
    <submittedName>
        <fullName evidence="1">Uncharacterized protein</fullName>
    </submittedName>
</protein>
<dbReference type="EMBL" id="ANNX02000045">
    <property type="protein sequence ID" value="KYC37907.1"/>
    <property type="molecule type" value="Genomic_DNA"/>
</dbReference>
<gene>
    <name evidence="1" type="ORF">WA1_05260</name>
</gene>
<accession>A0A139WZM0</accession>
<dbReference type="Proteomes" id="UP000076925">
    <property type="component" value="Unassembled WGS sequence"/>
</dbReference>
<comment type="caution">
    <text evidence="1">The sequence shown here is derived from an EMBL/GenBank/DDBJ whole genome shotgun (WGS) entry which is preliminary data.</text>
</comment>